<dbReference type="Proteomes" id="UP001589814">
    <property type="component" value="Unassembled WGS sequence"/>
</dbReference>
<dbReference type="RefSeq" id="WP_156826831.1">
    <property type="nucleotide sequence ID" value="NZ_JBHLVX010000065.1"/>
</dbReference>
<sequence>MIDPTSLPSRDSFRQLIEDLAPALQADVESSNVGEVHLRFVRRRLVSEMAEAENSTQPDHFILQSPWVSVSPMQGTACGLDIRIVWNERRILRDQAWLHGAAPALPDGQAASVSAAQMSHWVEQYIEASFRAPSPEKRIRRLADLKGQIPFDLLWLFENATQSTRGPFEGYVSDALDNLMERTEPGYRDVIQSLVATALSNRTEQVEISSLEDISSKVLTPPVKRTLRIENIR</sequence>
<accession>A0ABV6G829</accession>
<organism evidence="1 2">
    <name type="scientific">Kushneria aurantia</name>
    <dbReference type="NCBI Taxonomy" id="504092"/>
    <lineage>
        <taxon>Bacteria</taxon>
        <taxon>Pseudomonadati</taxon>
        <taxon>Pseudomonadota</taxon>
        <taxon>Gammaproteobacteria</taxon>
        <taxon>Oceanospirillales</taxon>
        <taxon>Halomonadaceae</taxon>
        <taxon>Kushneria</taxon>
    </lineage>
</organism>
<reference evidence="1 2" key="1">
    <citation type="submission" date="2024-09" db="EMBL/GenBank/DDBJ databases">
        <authorList>
            <person name="Sun Q."/>
            <person name="Mori K."/>
        </authorList>
    </citation>
    <scope>NUCLEOTIDE SEQUENCE [LARGE SCALE GENOMIC DNA]</scope>
    <source>
        <strain evidence="1 2">CCM 7415</strain>
    </source>
</reference>
<proteinExistence type="predicted"/>
<gene>
    <name evidence="1" type="ORF">ACFFHW_16950</name>
</gene>
<protein>
    <submittedName>
        <fullName evidence="1">Uncharacterized protein</fullName>
    </submittedName>
</protein>
<name>A0ABV6G829_9GAMM</name>
<evidence type="ECO:0000313" key="1">
    <source>
        <dbReference type="EMBL" id="MFC0269653.1"/>
    </source>
</evidence>
<dbReference type="EMBL" id="JBHLVX010000065">
    <property type="protein sequence ID" value="MFC0269653.1"/>
    <property type="molecule type" value="Genomic_DNA"/>
</dbReference>
<comment type="caution">
    <text evidence="1">The sequence shown here is derived from an EMBL/GenBank/DDBJ whole genome shotgun (WGS) entry which is preliminary data.</text>
</comment>
<evidence type="ECO:0000313" key="2">
    <source>
        <dbReference type="Proteomes" id="UP001589814"/>
    </source>
</evidence>
<keyword evidence="2" id="KW-1185">Reference proteome</keyword>